<reference evidence="2" key="1">
    <citation type="submission" date="2019-08" db="EMBL/GenBank/DDBJ databases">
        <authorList>
            <person name="Kucharzyk K."/>
            <person name="Murdoch R.W."/>
            <person name="Higgins S."/>
            <person name="Loffler F."/>
        </authorList>
    </citation>
    <scope>NUCLEOTIDE SEQUENCE</scope>
</reference>
<dbReference type="InterPro" id="IPR003837">
    <property type="entry name" value="GatC"/>
</dbReference>
<dbReference type="Pfam" id="PF02686">
    <property type="entry name" value="GatC"/>
    <property type="match status" value="1"/>
</dbReference>
<dbReference type="GO" id="GO:0016874">
    <property type="term" value="F:ligase activity"/>
    <property type="evidence" value="ECO:0007669"/>
    <property type="project" value="UniProtKB-KW"/>
</dbReference>
<dbReference type="GO" id="GO:0016740">
    <property type="term" value="F:transferase activity"/>
    <property type="evidence" value="ECO:0007669"/>
    <property type="project" value="UniProtKB-KW"/>
</dbReference>
<gene>
    <name evidence="2" type="primary">gatC_17</name>
    <name evidence="2" type="ORF">SDC9_113431</name>
</gene>
<keyword evidence="2" id="KW-0808">Transferase</keyword>
<evidence type="ECO:0000313" key="2">
    <source>
        <dbReference type="EMBL" id="MPM66522.1"/>
    </source>
</evidence>
<dbReference type="HAMAP" id="MF_00122">
    <property type="entry name" value="GatC"/>
    <property type="match status" value="1"/>
</dbReference>
<dbReference type="EC" id="6.3.5.-" evidence="2"/>
<dbReference type="PANTHER" id="PTHR15004:SF0">
    <property type="entry name" value="GLUTAMYL-TRNA(GLN) AMIDOTRANSFERASE SUBUNIT C, MITOCHONDRIAL"/>
    <property type="match status" value="1"/>
</dbReference>
<dbReference type="SUPFAM" id="SSF141000">
    <property type="entry name" value="Glu-tRNAGln amidotransferase C subunit"/>
    <property type="match status" value="1"/>
</dbReference>
<sequence>MILTRKEVDHIANLARLELTEEEKQKYQEQLSAILDYAARLQQIDTSGIAPTSSVLAPTTRLREDVPAPTLGVDATLANAPDKDQSQFRIPPVFE</sequence>
<organism evidence="2">
    <name type="scientific">bioreactor metagenome</name>
    <dbReference type="NCBI Taxonomy" id="1076179"/>
    <lineage>
        <taxon>unclassified sequences</taxon>
        <taxon>metagenomes</taxon>
        <taxon>ecological metagenomes</taxon>
    </lineage>
</organism>
<keyword evidence="2" id="KW-0436">Ligase</keyword>
<dbReference type="GO" id="GO:0006450">
    <property type="term" value="P:regulation of translational fidelity"/>
    <property type="evidence" value="ECO:0007669"/>
    <property type="project" value="InterPro"/>
</dbReference>
<dbReference type="GO" id="GO:0070681">
    <property type="term" value="P:glutaminyl-tRNAGln biosynthesis via transamidation"/>
    <property type="evidence" value="ECO:0007669"/>
    <property type="project" value="TreeGrafter"/>
</dbReference>
<protein>
    <submittedName>
        <fullName evidence="2">Glutamyl-tRNA(Gln) amidotransferase subunit C</fullName>
        <ecNumber evidence="2">6.3.5.-</ecNumber>
    </submittedName>
</protein>
<dbReference type="AlphaFoldDB" id="A0A645BMX7"/>
<evidence type="ECO:0000256" key="1">
    <source>
        <dbReference type="SAM" id="MobiDB-lite"/>
    </source>
</evidence>
<dbReference type="PANTHER" id="PTHR15004">
    <property type="entry name" value="GLUTAMYL-TRNA(GLN) AMIDOTRANSFERASE SUBUNIT C, MITOCHONDRIAL"/>
    <property type="match status" value="1"/>
</dbReference>
<comment type="caution">
    <text evidence="2">The sequence shown here is derived from an EMBL/GenBank/DDBJ whole genome shotgun (WGS) entry which is preliminary data.</text>
</comment>
<dbReference type="Gene3D" id="1.10.20.60">
    <property type="entry name" value="Glu-tRNAGln amidotransferase C subunit, N-terminal domain"/>
    <property type="match status" value="1"/>
</dbReference>
<accession>A0A645BMX7</accession>
<name>A0A645BMX7_9ZZZZ</name>
<dbReference type="EMBL" id="VSSQ01021138">
    <property type="protein sequence ID" value="MPM66522.1"/>
    <property type="molecule type" value="Genomic_DNA"/>
</dbReference>
<feature type="region of interest" description="Disordered" evidence="1">
    <location>
        <begin position="74"/>
        <end position="95"/>
    </location>
</feature>
<proteinExistence type="inferred from homology"/>
<dbReference type="InterPro" id="IPR036113">
    <property type="entry name" value="Asp/Glu-ADT_sf_sub_c"/>
</dbReference>
<dbReference type="NCBIfam" id="TIGR00135">
    <property type="entry name" value="gatC"/>
    <property type="match status" value="1"/>
</dbReference>